<dbReference type="InterPro" id="IPR023405">
    <property type="entry name" value="Topo_IA_core_domain"/>
</dbReference>
<dbReference type="InterPro" id="IPR023406">
    <property type="entry name" value="Topo_IA_AS"/>
</dbReference>
<dbReference type="Pfam" id="PF01131">
    <property type="entry name" value="Topoisom_bac"/>
    <property type="match status" value="1"/>
</dbReference>
<dbReference type="SMART" id="SM00493">
    <property type="entry name" value="TOPRIM"/>
    <property type="match status" value="1"/>
</dbReference>
<evidence type="ECO:0000256" key="8">
    <source>
        <dbReference type="ARBA" id="ARBA00023235"/>
    </source>
</evidence>
<dbReference type="PANTHER" id="PTHR11390">
    <property type="entry name" value="PROKARYOTIC DNA TOPOISOMERASE"/>
    <property type="match status" value="1"/>
</dbReference>
<reference evidence="16 17" key="1">
    <citation type="journal article" date="2017" name="Int. J. Syst. Evol. Microbiol.">
        <title>Ramlibacter alkalitolerans sp. nov., alkali-tolerant bacterium isolated from soil of ginseng.</title>
        <authorList>
            <person name="Lee D.H."/>
            <person name="Cha C.J."/>
        </authorList>
    </citation>
    <scope>NUCLEOTIDE SEQUENCE [LARGE SCALE GENOMIC DNA]</scope>
    <source>
        <strain evidence="16 17">KACC 19305</strain>
    </source>
</reference>
<dbReference type="Gene3D" id="1.10.460.10">
    <property type="entry name" value="Topoisomerase I, domain 2"/>
    <property type="match status" value="1"/>
</dbReference>
<feature type="domain" description="Toprim" evidence="14">
    <location>
        <begin position="2"/>
        <end position="134"/>
    </location>
</feature>
<evidence type="ECO:0000256" key="12">
    <source>
        <dbReference type="ARBA" id="ARBA00032877"/>
    </source>
</evidence>
<comment type="caution">
    <text evidence="16">The sequence shown here is derived from an EMBL/GenBank/DDBJ whole genome shotgun (WGS) entry which is preliminary data.</text>
</comment>
<dbReference type="InterPro" id="IPR034144">
    <property type="entry name" value="TOPRIM_TopoIII"/>
</dbReference>
<dbReference type="Gene3D" id="3.40.50.140">
    <property type="match status" value="1"/>
</dbReference>
<sequence length="691" mass="74507">MTTLFIAEKPSMGRAIAARLKPVRNAPGFIECAGGKIVTWCVGHVFENAAPDDYDEELKKWSFDALPIVPKSWKLLPKDSAKAQIRVIKDLLAKATNVVHAGDADQEGELLVYEPLEQLKYKGPVQRLWLSAMDDASIDKALATLKPGAATYPLKTAAEARSRVDWLIGMNLTRAYTLAGRRAGGQGVLSVGRVQTPTLGLVVRRDLAIENFKPRDYFEVFGTFKVGATNVRAKWLSPKEGAGIDEEGRLLDRKVADALVAKVTGRPGKVSAFESKKQSQGAPLPFSLSALQSAASAKFGMSAQKVLDTCQALYETHKLTTYPRSDCQYLPDSMHAEAPTVLRAIAKSYPALAALAGRASASKKSGAFNDKKVSAHHAIIPTLSGGDTSRLSKDEQQIYDLICRHYVAQFFPDFDYLQNSVEFETMGEKFAATGRQVLKPGWKEVFGASADEEDDDQDKQAIPTCSKGDSAPCVKAEVAAKQTKPPARFTEGTLIKAMANIQAFVTDPAIKKLLKESAGIGTEATRASILETLKNRKFLETKGKQLISTPAARALIAALPAVLTQPDLTAIFEQRLEEIRQGASSDEFLTKQVAFVTKLVGDAKGSSVSVVAAPQYKCPICDKALRRIPKSPGGFFWGCSGYRETGCKGSASDKNGKPDFGSGGAKPSYPAKGSSSSSSPKPAHRPAFKKK</sequence>
<name>A0ABS1JU62_9BURK</name>
<dbReference type="InterPro" id="IPR013824">
    <property type="entry name" value="Topo_IA_cen_sub1"/>
</dbReference>
<evidence type="ECO:0000256" key="5">
    <source>
        <dbReference type="ARBA" id="ARBA00022842"/>
    </source>
</evidence>
<dbReference type="SUPFAM" id="SSF56712">
    <property type="entry name" value="Prokaryotic type I DNA topoisomerase"/>
    <property type="match status" value="1"/>
</dbReference>
<evidence type="ECO:0000259" key="14">
    <source>
        <dbReference type="PROSITE" id="PS50880"/>
    </source>
</evidence>
<evidence type="ECO:0000256" key="13">
    <source>
        <dbReference type="SAM" id="MobiDB-lite"/>
    </source>
</evidence>
<evidence type="ECO:0000256" key="7">
    <source>
        <dbReference type="ARBA" id="ARBA00023125"/>
    </source>
</evidence>
<dbReference type="SMART" id="SM00436">
    <property type="entry name" value="TOP1Bc"/>
    <property type="match status" value="1"/>
</dbReference>
<dbReference type="InterPro" id="IPR006171">
    <property type="entry name" value="TOPRIM_dom"/>
</dbReference>
<dbReference type="InterPro" id="IPR003601">
    <property type="entry name" value="Topo_IA_2"/>
</dbReference>
<dbReference type="InterPro" id="IPR013825">
    <property type="entry name" value="Topo_IA_cen_sub2"/>
</dbReference>
<dbReference type="Pfam" id="PF01751">
    <property type="entry name" value="Toprim"/>
    <property type="match status" value="1"/>
</dbReference>
<gene>
    <name evidence="16" type="ORF">JI746_21730</name>
</gene>
<evidence type="ECO:0000256" key="9">
    <source>
        <dbReference type="ARBA" id="ARBA00030003"/>
    </source>
</evidence>
<evidence type="ECO:0000256" key="2">
    <source>
        <dbReference type="ARBA" id="ARBA00009446"/>
    </source>
</evidence>
<dbReference type="SMART" id="SM00437">
    <property type="entry name" value="TOP1Ac"/>
    <property type="match status" value="1"/>
</dbReference>
<feature type="region of interest" description="Disordered" evidence="13">
    <location>
        <begin position="449"/>
        <end position="469"/>
    </location>
</feature>
<dbReference type="Gene3D" id="1.10.290.10">
    <property type="entry name" value="Topoisomerase I, domain 4"/>
    <property type="match status" value="1"/>
</dbReference>
<dbReference type="EMBL" id="JAEQND010000013">
    <property type="protein sequence ID" value="MBL0427742.1"/>
    <property type="molecule type" value="Genomic_DNA"/>
</dbReference>
<evidence type="ECO:0000256" key="3">
    <source>
        <dbReference type="ARBA" id="ARBA00012891"/>
    </source>
</evidence>
<dbReference type="InterPro" id="IPR003602">
    <property type="entry name" value="Topo_IA_DNA-bd_dom"/>
</dbReference>
<dbReference type="PROSITE" id="PS50880">
    <property type="entry name" value="TOPRIM"/>
    <property type="match status" value="1"/>
</dbReference>
<dbReference type="Proteomes" id="UP000622707">
    <property type="component" value="Unassembled WGS sequence"/>
</dbReference>
<dbReference type="CDD" id="cd00186">
    <property type="entry name" value="TOP1Ac"/>
    <property type="match status" value="1"/>
</dbReference>
<feature type="compositionally biased region" description="Basic residues" evidence="13">
    <location>
        <begin position="682"/>
        <end position="691"/>
    </location>
</feature>
<keyword evidence="4" id="KW-0479">Metal-binding</keyword>
<accession>A0ABS1JU62</accession>
<evidence type="ECO:0000313" key="16">
    <source>
        <dbReference type="EMBL" id="MBL0427742.1"/>
    </source>
</evidence>
<dbReference type="PROSITE" id="PS00396">
    <property type="entry name" value="TOPO_IA_1"/>
    <property type="match status" value="1"/>
</dbReference>
<dbReference type="PROSITE" id="PS52039">
    <property type="entry name" value="TOPO_IA_2"/>
    <property type="match status" value="1"/>
</dbReference>
<keyword evidence="6" id="KW-0799">Topoisomerase</keyword>
<protein>
    <recommendedName>
        <fullName evidence="3">DNA topoisomerase</fullName>
        <ecNumber evidence="3">5.6.2.1</ecNumber>
    </recommendedName>
    <alternativeName>
        <fullName evidence="12">Omega-protein</fullName>
    </alternativeName>
    <alternativeName>
        <fullName evidence="11">Relaxing enzyme</fullName>
    </alternativeName>
    <alternativeName>
        <fullName evidence="9">Swivelase</fullName>
    </alternativeName>
    <alternativeName>
        <fullName evidence="10">Untwisting enzyme</fullName>
    </alternativeName>
</protein>
<dbReference type="PANTHER" id="PTHR11390:SF21">
    <property type="entry name" value="DNA TOPOISOMERASE 3-ALPHA"/>
    <property type="match status" value="1"/>
</dbReference>
<feature type="compositionally biased region" description="Low complexity" evidence="13">
    <location>
        <begin position="665"/>
        <end position="681"/>
    </location>
</feature>
<feature type="region of interest" description="Disordered" evidence="13">
    <location>
        <begin position="647"/>
        <end position="691"/>
    </location>
</feature>
<dbReference type="InterPro" id="IPR000380">
    <property type="entry name" value="Topo_IA"/>
</dbReference>
<keyword evidence="17" id="KW-1185">Reference proteome</keyword>
<feature type="domain" description="Topo IA-type catalytic" evidence="15">
    <location>
        <begin position="151"/>
        <end position="601"/>
    </location>
</feature>
<evidence type="ECO:0000256" key="11">
    <source>
        <dbReference type="ARBA" id="ARBA00032235"/>
    </source>
</evidence>
<evidence type="ECO:0000313" key="17">
    <source>
        <dbReference type="Proteomes" id="UP000622707"/>
    </source>
</evidence>
<organism evidence="16 17">
    <name type="scientific">Ramlibacter alkalitolerans</name>
    <dbReference type="NCBI Taxonomy" id="2039631"/>
    <lineage>
        <taxon>Bacteria</taxon>
        <taxon>Pseudomonadati</taxon>
        <taxon>Pseudomonadota</taxon>
        <taxon>Betaproteobacteria</taxon>
        <taxon>Burkholderiales</taxon>
        <taxon>Comamonadaceae</taxon>
        <taxon>Ramlibacter</taxon>
    </lineage>
</organism>
<dbReference type="PRINTS" id="PR00417">
    <property type="entry name" value="PRTPISMRASEI"/>
</dbReference>
<comment type="similarity">
    <text evidence="2">Belongs to the type IA topoisomerase family.</text>
</comment>
<dbReference type="NCBIfam" id="TIGR01056">
    <property type="entry name" value="topB"/>
    <property type="match status" value="1"/>
</dbReference>
<keyword evidence="7" id="KW-0238">DNA-binding</keyword>
<dbReference type="Gene3D" id="2.70.20.10">
    <property type="entry name" value="Topoisomerase I, domain 3"/>
    <property type="match status" value="1"/>
</dbReference>
<dbReference type="NCBIfam" id="NF005829">
    <property type="entry name" value="PRK07726.1"/>
    <property type="match status" value="1"/>
</dbReference>
<keyword evidence="5" id="KW-0460">Magnesium</keyword>
<evidence type="ECO:0000256" key="6">
    <source>
        <dbReference type="ARBA" id="ARBA00023029"/>
    </source>
</evidence>
<dbReference type="InterPro" id="IPR013826">
    <property type="entry name" value="Topo_IA_cen_sub3"/>
</dbReference>
<evidence type="ECO:0000256" key="10">
    <source>
        <dbReference type="ARBA" id="ARBA00031985"/>
    </source>
</evidence>
<proteinExistence type="inferred from homology"/>
<keyword evidence="8" id="KW-0413">Isomerase</keyword>
<evidence type="ECO:0000256" key="1">
    <source>
        <dbReference type="ARBA" id="ARBA00000213"/>
    </source>
</evidence>
<dbReference type="InterPro" id="IPR005738">
    <property type="entry name" value="TopoIII"/>
</dbReference>
<comment type="catalytic activity">
    <reaction evidence="1">
        <text>ATP-independent breakage of single-stranded DNA, followed by passage and rejoining.</text>
        <dbReference type="EC" id="5.6.2.1"/>
    </reaction>
</comment>
<dbReference type="EC" id="5.6.2.1" evidence="3"/>
<dbReference type="InterPro" id="IPR013497">
    <property type="entry name" value="Topo_IA_cen"/>
</dbReference>
<evidence type="ECO:0000259" key="15">
    <source>
        <dbReference type="PROSITE" id="PS52039"/>
    </source>
</evidence>
<evidence type="ECO:0000256" key="4">
    <source>
        <dbReference type="ARBA" id="ARBA00022723"/>
    </source>
</evidence>
<dbReference type="CDD" id="cd03362">
    <property type="entry name" value="TOPRIM_TopoIA_TopoIII"/>
    <property type="match status" value="1"/>
</dbReference>